<evidence type="ECO:0000259" key="1">
    <source>
        <dbReference type="Pfam" id="PF24626"/>
    </source>
</evidence>
<dbReference type="EMBL" id="RCMV01000929">
    <property type="protein sequence ID" value="KAG3211655.1"/>
    <property type="molecule type" value="Genomic_DNA"/>
</dbReference>
<feature type="domain" description="Tf2-1-like SH3-like" evidence="1">
    <location>
        <begin position="75"/>
        <end position="139"/>
    </location>
</feature>
<dbReference type="VEuPathDB" id="FungiDB:PC110_g20481"/>
<gene>
    <name evidence="2" type="ORF">PC129_g17380</name>
</gene>
<dbReference type="Proteomes" id="UP000760860">
    <property type="component" value="Unassembled WGS sequence"/>
</dbReference>
<name>A0A8T1HGF4_9STRA</name>
<evidence type="ECO:0000313" key="3">
    <source>
        <dbReference type="Proteomes" id="UP000760860"/>
    </source>
</evidence>
<proteinExistence type="predicted"/>
<comment type="caution">
    <text evidence="2">The sequence shown here is derived from an EMBL/GenBank/DDBJ whole genome shotgun (WGS) entry which is preliminary data.</text>
</comment>
<evidence type="ECO:0000313" key="2">
    <source>
        <dbReference type="EMBL" id="KAG3211655.1"/>
    </source>
</evidence>
<protein>
    <recommendedName>
        <fullName evidence="1">Tf2-1-like SH3-like domain-containing protein</fullName>
    </recommendedName>
</protein>
<dbReference type="AlphaFoldDB" id="A0A8T1HGF4"/>
<reference evidence="2" key="1">
    <citation type="submission" date="2018-05" db="EMBL/GenBank/DDBJ databases">
        <title>Effector identification in a new, highly contiguous assembly of the strawberry crown rot pathogen Phytophthora cactorum.</title>
        <authorList>
            <person name="Armitage A.D."/>
            <person name="Nellist C.F."/>
            <person name="Bates H."/>
            <person name="Vickerstaff R.J."/>
            <person name="Harrison R.J."/>
        </authorList>
    </citation>
    <scope>NUCLEOTIDE SEQUENCE</scope>
    <source>
        <strain evidence="2">P421</strain>
    </source>
</reference>
<dbReference type="Pfam" id="PF24626">
    <property type="entry name" value="SH3_Tf2-1"/>
    <property type="match status" value="1"/>
</dbReference>
<accession>A0A8T1HGF4</accession>
<organism evidence="2 3">
    <name type="scientific">Phytophthora cactorum</name>
    <dbReference type="NCBI Taxonomy" id="29920"/>
    <lineage>
        <taxon>Eukaryota</taxon>
        <taxon>Sar</taxon>
        <taxon>Stramenopiles</taxon>
        <taxon>Oomycota</taxon>
        <taxon>Peronosporomycetes</taxon>
        <taxon>Peronosporales</taxon>
        <taxon>Peronosporaceae</taxon>
        <taxon>Phytophthora</taxon>
    </lineage>
</organism>
<dbReference type="InterPro" id="IPR056924">
    <property type="entry name" value="SH3_Tf2-1"/>
</dbReference>
<sequence>MSPFEADLGYVPVNPLTAVAESSRKVLRGGRRQGVKFTEHQDVVLRQCQEALEDAQARMADVYDKGRKEQEYGVGDQVYLSTKNLDTAHTGFPNSRKLGPKWIALYSVVRKVHRHAYEINLPPGLKLHPVFNTGSLKPYEQSTRLSQPQQVILHDGSVGQIVEAVIDKSTRRGVVQVSHSVGG</sequence>